<reference evidence="1" key="2">
    <citation type="submission" date="2020-09" db="EMBL/GenBank/DDBJ databases">
        <authorList>
            <person name="Sun Q."/>
            <person name="Ohkuma M."/>
        </authorList>
    </citation>
    <scope>NUCLEOTIDE SEQUENCE</scope>
    <source>
        <strain evidence="1">JCM 3346</strain>
    </source>
</reference>
<evidence type="ECO:0000313" key="1">
    <source>
        <dbReference type="EMBL" id="GGR12609.1"/>
    </source>
</evidence>
<protein>
    <submittedName>
        <fullName evidence="1">Uncharacterized protein</fullName>
    </submittedName>
</protein>
<name>A0A918CBA9_AGRME</name>
<gene>
    <name evidence="1" type="ORF">GCM10010196_01380</name>
</gene>
<evidence type="ECO:0000313" key="2">
    <source>
        <dbReference type="Proteomes" id="UP000610303"/>
    </source>
</evidence>
<keyword evidence="2" id="KW-1185">Reference proteome</keyword>
<reference evidence="1" key="1">
    <citation type="journal article" date="2014" name="Int. J. Syst. Evol. Microbiol.">
        <title>Complete genome sequence of Corynebacterium casei LMG S-19264T (=DSM 44701T), isolated from a smear-ripened cheese.</title>
        <authorList>
            <consortium name="US DOE Joint Genome Institute (JGI-PGF)"/>
            <person name="Walter F."/>
            <person name="Albersmeier A."/>
            <person name="Kalinowski J."/>
            <person name="Ruckert C."/>
        </authorList>
    </citation>
    <scope>NUCLEOTIDE SEQUENCE</scope>
    <source>
        <strain evidence="1">JCM 3346</strain>
    </source>
</reference>
<organism evidence="1 2">
    <name type="scientific">Agromyces mediolanus</name>
    <name type="common">Corynebacterium mediolanum</name>
    <dbReference type="NCBI Taxonomy" id="41986"/>
    <lineage>
        <taxon>Bacteria</taxon>
        <taxon>Bacillati</taxon>
        <taxon>Actinomycetota</taxon>
        <taxon>Actinomycetes</taxon>
        <taxon>Micrococcales</taxon>
        <taxon>Microbacteriaceae</taxon>
        <taxon>Agromyces</taxon>
    </lineage>
</organism>
<dbReference type="EMBL" id="BMRJ01000001">
    <property type="protein sequence ID" value="GGR12609.1"/>
    <property type="molecule type" value="Genomic_DNA"/>
</dbReference>
<dbReference type="Proteomes" id="UP000610303">
    <property type="component" value="Unassembled WGS sequence"/>
</dbReference>
<proteinExistence type="predicted"/>
<sequence>MTGSPATRSAPAPVIAHEHGWLVESAHRTSEGIVQYVRCAECGVRRVDIAAVPVVVPAAASREFG</sequence>
<dbReference type="AlphaFoldDB" id="A0A918CBA9"/>
<comment type="caution">
    <text evidence="1">The sequence shown here is derived from an EMBL/GenBank/DDBJ whole genome shotgun (WGS) entry which is preliminary data.</text>
</comment>
<accession>A0A918CBA9</accession>
<dbReference type="RefSeq" id="WP_189083401.1">
    <property type="nucleotide sequence ID" value="NZ_BMRJ01000001.1"/>
</dbReference>